<evidence type="ECO:0000256" key="1">
    <source>
        <dbReference type="ARBA" id="ARBA00005558"/>
    </source>
</evidence>
<dbReference type="NCBIfam" id="TIGR03361">
    <property type="entry name" value="VI_Rhs_Vgr"/>
    <property type="match status" value="1"/>
</dbReference>
<reference evidence="3 4" key="1">
    <citation type="submission" date="2019-09" db="EMBL/GenBank/DDBJ databases">
        <title>Ecophysiology of the spiral-shaped methanotroph Methylospira mobilis as revealed by the complete genome sequence.</title>
        <authorList>
            <person name="Oshkin I.Y."/>
            <person name="Dedysh S.N."/>
            <person name="Miroshnikov K."/>
            <person name="Danilova O.V."/>
            <person name="Hakobyan A."/>
            <person name="Liesack W."/>
        </authorList>
    </citation>
    <scope>NUCLEOTIDE SEQUENCE [LARGE SCALE GENOMIC DNA]</scope>
    <source>
        <strain evidence="3 4">Shm1</strain>
    </source>
</reference>
<dbReference type="Pfam" id="PF05954">
    <property type="entry name" value="Phage_GPD"/>
    <property type="match status" value="1"/>
</dbReference>
<protein>
    <submittedName>
        <fullName evidence="3">Type VI secretion system tip protein VgrG</fullName>
    </submittedName>
</protein>
<dbReference type="Gene3D" id="4.10.220.110">
    <property type="match status" value="1"/>
</dbReference>
<comment type="similarity">
    <text evidence="1">Belongs to the VgrG protein family.</text>
</comment>
<feature type="domain" description="Gp5/Type VI secretion system Vgr protein OB-fold" evidence="2">
    <location>
        <begin position="415"/>
        <end position="479"/>
    </location>
</feature>
<evidence type="ECO:0000313" key="3">
    <source>
        <dbReference type="EMBL" id="QFY41700.1"/>
    </source>
</evidence>
<keyword evidence="4" id="KW-1185">Reference proteome</keyword>
<dbReference type="InterPro" id="IPR006531">
    <property type="entry name" value="Gp5/Vgr_OB"/>
</dbReference>
<dbReference type="InParanoid" id="A0A5Q0BD21"/>
<sequence>MTENKRVSMTENKGSLFSDRRYAFSAGGLAPDTFEVVRFEGEEALSALYRFDLLLASRDSDIDERVLLGQLAQFSLNDGVEGGRPTVYRGLLRSFAYQYQISGWTFYRATLAPKMWLLDTFYLSEVYLDMDRHEIFTTVMQNAGFLFDDFDLRFQKGSAAYSKRDYICQYRESYLSFIARWAERLGIYWWYEESDGREKIIFSDTRMAHKDEGLLLNYQDAGELDAAMGRKRRLQSLELEACNLPKKIVVRDYSAQRASMEIMGTAAVDPHGNGEEHIFGEHLKSNGEAAHIAKLRAEGVLARGNIYRGGTTATGARCGGFIEVQGHPRKRFDRRYLVVSVKHRGSQAGLLLEGLKIPARGETGGSADFYQAEISAIPSEVQFRPEITHLWPKIEGTLNGFVDAEGSGQYAELNEKGEYKIQVPFDVTHKNAQRGSAWIRMATPYAGSDHGMHFPLHKGTEVVLSFINGDPDQPIILGAIPNSINPNVVRNENQMQSRIRTAGGNEIVMHDEAGKQHLELSSPIGNTSIRIGSASGSSSVSGAGSYAQQQAALLPTARIQRHKTKQMWQGALQWNQLSGSQQMQQGWLDSVWSNLSSFQPSSGDGGVTINTAGSAKITCLDYANIVGGEYLSLIVGNKNEAVLGPVESFYVYKYEYVFFKTDVWSGSKTETGAGAKSEVLVGTKNELVTGAKTETIIGDKTESVAGIKTSKVLVKNDIVTFAKLSEYDTAVNNIKTKLSESDLALENLTTNFMNGDVTIENTQTYVAKREAYIAEKQAYIQKCSAFASFGTSIYMPE</sequence>
<gene>
    <name evidence="3" type="primary">tssI</name>
    <name evidence="3" type="ORF">F6R98_02875</name>
</gene>
<dbReference type="InterPro" id="IPR037026">
    <property type="entry name" value="Vgr_OB-fold_dom_sf"/>
</dbReference>
<dbReference type="SUPFAM" id="SSF69255">
    <property type="entry name" value="gp5 N-terminal domain-like"/>
    <property type="match status" value="1"/>
</dbReference>
<dbReference type="Gene3D" id="3.55.50.10">
    <property type="entry name" value="Baseplate protein-like domains"/>
    <property type="match status" value="1"/>
</dbReference>
<dbReference type="SUPFAM" id="SSF69349">
    <property type="entry name" value="Phage fibre proteins"/>
    <property type="match status" value="1"/>
</dbReference>
<name>A0A5Q0BD21_9GAMM</name>
<proteinExistence type="inferred from homology"/>
<evidence type="ECO:0000259" key="2">
    <source>
        <dbReference type="Pfam" id="PF04717"/>
    </source>
</evidence>
<dbReference type="InterPro" id="IPR006533">
    <property type="entry name" value="T6SS_Vgr_RhsGE"/>
</dbReference>
<dbReference type="SUPFAM" id="SSF69279">
    <property type="entry name" value="Phage tail proteins"/>
    <property type="match status" value="2"/>
</dbReference>
<dbReference type="Pfam" id="PF04717">
    <property type="entry name" value="Phage_base_V"/>
    <property type="match status" value="1"/>
</dbReference>
<organism evidence="3 4">
    <name type="scientific">Candidatus Methylospira mobilis</name>
    <dbReference type="NCBI Taxonomy" id="1808979"/>
    <lineage>
        <taxon>Bacteria</taxon>
        <taxon>Pseudomonadati</taxon>
        <taxon>Pseudomonadota</taxon>
        <taxon>Gammaproteobacteria</taxon>
        <taxon>Methylococcales</taxon>
        <taxon>Methylococcaceae</taxon>
        <taxon>Candidatus Methylospira</taxon>
    </lineage>
</organism>
<evidence type="ECO:0000313" key="4">
    <source>
        <dbReference type="Proteomes" id="UP000325755"/>
    </source>
</evidence>
<dbReference type="EMBL" id="CP044205">
    <property type="protein sequence ID" value="QFY41700.1"/>
    <property type="molecule type" value="Genomic_DNA"/>
</dbReference>
<dbReference type="KEGG" id="mmob:F6R98_02875"/>
<dbReference type="OrthoDB" id="9762420at2"/>
<dbReference type="NCBIfam" id="TIGR01646">
    <property type="entry name" value="vgr_GE"/>
    <property type="match status" value="1"/>
</dbReference>
<dbReference type="AlphaFoldDB" id="A0A5Q0BD21"/>
<dbReference type="InterPro" id="IPR017847">
    <property type="entry name" value="T6SS_RhsGE_Vgr_subset"/>
</dbReference>
<dbReference type="Proteomes" id="UP000325755">
    <property type="component" value="Chromosome"/>
</dbReference>
<accession>A0A5Q0BD21</accession>
<dbReference type="Gene3D" id="2.40.50.230">
    <property type="entry name" value="Gp5 N-terminal domain"/>
    <property type="match status" value="1"/>
</dbReference>
<dbReference type="Gene3D" id="2.30.110.50">
    <property type="match status" value="1"/>
</dbReference>